<sequence>MQRSFENRTKPSSSQFLREIPCCILQISVPICHHYLHHTQLCSTSLNLMLPHFLSYFSSATNFEDFDMKASGKIKKGAGGRKDGGPKKKPVTRSVGSDSNFLSKEYGYEER</sequence>
<proteinExistence type="predicted"/>
<dbReference type="AlphaFoldDB" id="A0AAN9MBY2"/>
<keyword evidence="3" id="KW-1185">Reference proteome</keyword>
<evidence type="ECO:0000313" key="2">
    <source>
        <dbReference type="EMBL" id="KAK7348593.1"/>
    </source>
</evidence>
<comment type="caution">
    <text evidence="2">The sequence shown here is derived from an EMBL/GenBank/DDBJ whole genome shotgun (WGS) entry which is preliminary data.</text>
</comment>
<evidence type="ECO:0000313" key="3">
    <source>
        <dbReference type="Proteomes" id="UP001374584"/>
    </source>
</evidence>
<name>A0AAN9MBY2_PHACN</name>
<organism evidence="2 3">
    <name type="scientific">Phaseolus coccineus</name>
    <name type="common">Scarlet runner bean</name>
    <name type="synonym">Phaseolus multiflorus</name>
    <dbReference type="NCBI Taxonomy" id="3886"/>
    <lineage>
        <taxon>Eukaryota</taxon>
        <taxon>Viridiplantae</taxon>
        <taxon>Streptophyta</taxon>
        <taxon>Embryophyta</taxon>
        <taxon>Tracheophyta</taxon>
        <taxon>Spermatophyta</taxon>
        <taxon>Magnoliopsida</taxon>
        <taxon>eudicotyledons</taxon>
        <taxon>Gunneridae</taxon>
        <taxon>Pentapetalae</taxon>
        <taxon>rosids</taxon>
        <taxon>fabids</taxon>
        <taxon>Fabales</taxon>
        <taxon>Fabaceae</taxon>
        <taxon>Papilionoideae</taxon>
        <taxon>50 kb inversion clade</taxon>
        <taxon>NPAAA clade</taxon>
        <taxon>indigoferoid/millettioid clade</taxon>
        <taxon>Phaseoleae</taxon>
        <taxon>Phaseolus</taxon>
    </lineage>
</organism>
<reference evidence="2 3" key="1">
    <citation type="submission" date="2024-01" db="EMBL/GenBank/DDBJ databases">
        <title>The genomes of 5 underutilized Papilionoideae crops provide insights into root nodulation and disease resistanc.</title>
        <authorList>
            <person name="Jiang F."/>
        </authorList>
    </citation>
    <scope>NUCLEOTIDE SEQUENCE [LARGE SCALE GENOMIC DNA]</scope>
    <source>
        <strain evidence="2">JINMINGXINNONG_FW02</strain>
        <tissue evidence="2">Leaves</tissue>
    </source>
</reference>
<dbReference type="EMBL" id="JAYMYR010000008">
    <property type="protein sequence ID" value="KAK7348593.1"/>
    <property type="molecule type" value="Genomic_DNA"/>
</dbReference>
<protein>
    <submittedName>
        <fullName evidence="2">Uncharacterized protein</fullName>
    </submittedName>
</protein>
<accession>A0AAN9MBY2</accession>
<dbReference type="Proteomes" id="UP001374584">
    <property type="component" value="Unassembled WGS sequence"/>
</dbReference>
<feature type="region of interest" description="Disordered" evidence="1">
    <location>
        <begin position="73"/>
        <end position="111"/>
    </location>
</feature>
<evidence type="ECO:0000256" key="1">
    <source>
        <dbReference type="SAM" id="MobiDB-lite"/>
    </source>
</evidence>
<gene>
    <name evidence="2" type="ORF">VNO80_23154</name>
</gene>